<dbReference type="OrthoDB" id="3758478at2759"/>
<organism evidence="1 2">
    <name type="scientific">Decorospora gaudefroyi</name>
    <dbReference type="NCBI Taxonomy" id="184978"/>
    <lineage>
        <taxon>Eukaryota</taxon>
        <taxon>Fungi</taxon>
        <taxon>Dikarya</taxon>
        <taxon>Ascomycota</taxon>
        <taxon>Pezizomycotina</taxon>
        <taxon>Dothideomycetes</taxon>
        <taxon>Pleosporomycetidae</taxon>
        <taxon>Pleosporales</taxon>
        <taxon>Pleosporineae</taxon>
        <taxon>Pleosporaceae</taxon>
        <taxon>Decorospora</taxon>
    </lineage>
</organism>
<keyword evidence="2" id="KW-1185">Reference proteome</keyword>
<evidence type="ECO:0000313" key="1">
    <source>
        <dbReference type="EMBL" id="KAF1831072.1"/>
    </source>
</evidence>
<dbReference type="EMBL" id="ML975374">
    <property type="protein sequence ID" value="KAF1831072.1"/>
    <property type="molecule type" value="Genomic_DNA"/>
</dbReference>
<name>A0A6A5K8U0_9PLEO</name>
<accession>A0A6A5K8U0</accession>
<dbReference type="AlphaFoldDB" id="A0A6A5K8U0"/>
<evidence type="ECO:0000313" key="2">
    <source>
        <dbReference type="Proteomes" id="UP000800040"/>
    </source>
</evidence>
<proteinExistence type="predicted"/>
<dbReference type="Proteomes" id="UP000800040">
    <property type="component" value="Unassembled WGS sequence"/>
</dbReference>
<sequence>MHINERGRQITIWGTGKPEFKEEAMGGEPAENWDFVGEYLFVLDVDGEGKIVRILEFLDSLATARLQGLVARAMENLGKKKGVVG</sequence>
<protein>
    <submittedName>
        <fullName evidence="1">Uncharacterized protein</fullName>
    </submittedName>
</protein>
<reference evidence="1" key="1">
    <citation type="submission" date="2020-01" db="EMBL/GenBank/DDBJ databases">
        <authorList>
            <consortium name="DOE Joint Genome Institute"/>
            <person name="Haridas S."/>
            <person name="Albert R."/>
            <person name="Binder M."/>
            <person name="Bloem J."/>
            <person name="Labutti K."/>
            <person name="Salamov A."/>
            <person name="Andreopoulos B."/>
            <person name="Baker S.E."/>
            <person name="Barry K."/>
            <person name="Bills G."/>
            <person name="Bluhm B.H."/>
            <person name="Cannon C."/>
            <person name="Castanera R."/>
            <person name="Culley D.E."/>
            <person name="Daum C."/>
            <person name="Ezra D."/>
            <person name="Gonzalez J.B."/>
            <person name="Henrissat B."/>
            <person name="Kuo A."/>
            <person name="Liang C."/>
            <person name="Lipzen A."/>
            <person name="Lutzoni F."/>
            <person name="Magnuson J."/>
            <person name="Mondo S."/>
            <person name="Nolan M."/>
            <person name="Ohm R."/>
            <person name="Pangilinan J."/>
            <person name="Park H.-J."/>
            <person name="Ramirez L."/>
            <person name="Alfaro M."/>
            <person name="Sun H."/>
            <person name="Tritt A."/>
            <person name="Yoshinaga Y."/>
            <person name="Zwiers L.-H."/>
            <person name="Turgeon B.G."/>
            <person name="Goodwin S.B."/>
            <person name="Spatafora J.W."/>
            <person name="Crous P.W."/>
            <person name="Grigoriev I.V."/>
        </authorList>
    </citation>
    <scope>NUCLEOTIDE SEQUENCE</scope>
    <source>
        <strain evidence="1">P77</strain>
    </source>
</reference>
<gene>
    <name evidence="1" type="ORF">BDW02DRAFT_572362</name>
</gene>